<feature type="compositionally biased region" description="Polar residues" evidence="1">
    <location>
        <begin position="616"/>
        <end position="636"/>
    </location>
</feature>
<keyword evidence="2" id="KW-1133">Transmembrane helix</keyword>
<evidence type="ECO:0000313" key="4">
    <source>
        <dbReference type="EMBL" id="CCQ34408.1"/>
    </source>
</evidence>
<dbReference type="AlphaFoldDB" id="S6D1T8"/>
<name>S6D1T8_9EURY</name>
<keyword evidence="4" id="KW-0645">Protease</keyword>
<keyword evidence="4" id="KW-0378">Hydrolase</keyword>
<protein>
    <submittedName>
        <fullName evidence="4">Transglutaminase-like protein, putative cysteine protease</fullName>
    </submittedName>
</protein>
<evidence type="ECO:0000256" key="2">
    <source>
        <dbReference type="SAM" id="Phobius"/>
    </source>
</evidence>
<dbReference type="PANTHER" id="PTHR42736">
    <property type="entry name" value="PROTEIN-GLUTAMINE GAMMA-GLUTAMYLTRANSFERASE"/>
    <property type="match status" value="1"/>
</dbReference>
<feature type="transmembrane region" description="Helical" evidence="2">
    <location>
        <begin position="182"/>
        <end position="199"/>
    </location>
</feature>
<dbReference type="Pfam" id="PF01841">
    <property type="entry name" value="Transglut_core"/>
    <property type="match status" value="1"/>
</dbReference>
<feature type="transmembrane region" description="Helical" evidence="2">
    <location>
        <begin position="88"/>
        <end position="108"/>
    </location>
</feature>
<feature type="transmembrane region" description="Helical" evidence="2">
    <location>
        <begin position="128"/>
        <end position="152"/>
    </location>
</feature>
<dbReference type="InterPro" id="IPR038765">
    <property type="entry name" value="Papain-like_cys_pep_sf"/>
</dbReference>
<keyword evidence="2" id="KW-0472">Membrane</keyword>
<feature type="transmembrane region" description="Helical" evidence="2">
    <location>
        <begin position="62"/>
        <end position="81"/>
    </location>
</feature>
<evidence type="ECO:0000256" key="1">
    <source>
        <dbReference type="SAM" id="MobiDB-lite"/>
    </source>
</evidence>
<dbReference type="GO" id="GO:0006508">
    <property type="term" value="P:proteolysis"/>
    <property type="evidence" value="ECO:0007669"/>
    <property type="project" value="UniProtKB-KW"/>
</dbReference>
<organism evidence="4 5">
    <name type="scientific">Halorhabdus tiamatea SARL4B</name>
    <dbReference type="NCBI Taxonomy" id="1033806"/>
    <lineage>
        <taxon>Archaea</taxon>
        <taxon>Methanobacteriati</taxon>
        <taxon>Methanobacteriota</taxon>
        <taxon>Stenosarchaea group</taxon>
        <taxon>Halobacteria</taxon>
        <taxon>Halobacteriales</taxon>
        <taxon>Haloarculaceae</taxon>
        <taxon>Halorhabdus</taxon>
    </lineage>
</organism>
<sequence>MSVLDRESDVGVLDRESDVGVLDRESDVGVLRLLALGGAALVIGSFVGVVHDVVDVIADPSTLQLVVAATLVGATVAARYLTVRNAVVVAGALLTGGLAWYLAGLTGATLSPWPHIEYTIALLAGNSILGIVNLESWVIAVTPAPIFLAWYLAVRRHHVASAIVGGGTLLFFVLTGDAGTDLTLVGVVGVVTLVGAGELGRLGAAVSEADVVATVVAVAIVASATVTIVPAGAAFSFSPDGGLAEPAPISADSAGGDGTLEGSLLSAGEDLSIQGSLELTSKVRYLVESDEESYWRVGAYDLYTGDGWVRRGETGPLDRRLGSPAGRSRTVEQTYRAMSPIGTMPAVWRPSDVAGPVAENARVTRLGGLQPSTPLDANDTYRVTSEVPIATGTELRNAGREYPESITNQYLQLPDSTPERVAERTERLTANADNPYDTARIIEQWLESNREYSLNVSKPSGSVADSFLFEMDRGYCTYYATTMATMLRTQDIPSRFVVGYTSGQRVAEDEWVVRGHNSHAWVEVYFPEVGWIRFDPTPASPRDSTAQQDLQSARQANETDVDTNRSRGGEWTPTPTETETATGGGDQPSFDERDMSIPDYYGPDSAFTRDDFATGGNVTVSTPENSTTTASENGSQERPGEDSDGVIPGIEQLTLAALVVFGFASVVRRSGLAERTYRAVWLRWQPREDPATDVDRAFERLEYVLERRHRERRPGETVNDYLSTVEADERARRVAEIREQMRYAGVVDRAAADETIELVDELVGGD</sequence>
<dbReference type="PATRIC" id="fig|1033806.12.peg.2285"/>
<feature type="domain" description="Transglutaminase-like" evidence="3">
    <location>
        <begin position="468"/>
        <end position="538"/>
    </location>
</feature>
<feature type="region of interest" description="Disordered" evidence="1">
    <location>
        <begin position="537"/>
        <end position="647"/>
    </location>
</feature>
<keyword evidence="2" id="KW-0812">Transmembrane</keyword>
<feature type="transmembrane region" description="Helical" evidence="2">
    <location>
        <begin position="211"/>
        <end position="235"/>
    </location>
</feature>
<dbReference type="Gene3D" id="3.10.620.30">
    <property type="match status" value="1"/>
</dbReference>
<dbReference type="GeneID" id="23799153"/>
<feature type="compositionally biased region" description="Low complexity" evidence="1">
    <location>
        <begin position="569"/>
        <end position="581"/>
    </location>
</feature>
<dbReference type="InterPro" id="IPR002931">
    <property type="entry name" value="Transglutaminase-like"/>
</dbReference>
<evidence type="ECO:0000313" key="5">
    <source>
        <dbReference type="Proteomes" id="UP000015381"/>
    </source>
</evidence>
<keyword evidence="5" id="KW-1185">Reference proteome</keyword>
<feature type="transmembrane region" description="Helical" evidence="2">
    <location>
        <begin position="30"/>
        <end position="50"/>
    </location>
</feature>
<dbReference type="RefSeq" id="WP_020936386.1">
    <property type="nucleotide sequence ID" value="NC_021921.1"/>
</dbReference>
<dbReference type="SMART" id="SM00460">
    <property type="entry name" value="TGc"/>
    <property type="match status" value="1"/>
</dbReference>
<evidence type="ECO:0000259" key="3">
    <source>
        <dbReference type="SMART" id="SM00460"/>
    </source>
</evidence>
<reference evidence="4 5" key="1">
    <citation type="journal article" date="2014" name="Environ. Microbiol.">
        <title>Halorhabdus tiamatea: proteogenomics and glycosidase activity measurements identify the first cultivated euryarchaeon from a deep-sea anoxic brine lake as potential polysaccharide degrader.</title>
        <authorList>
            <person name="Werner J."/>
            <person name="Ferrer M."/>
            <person name="Michel G."/>
            <person name="Mann A.J."/>
            <person name="Huang S."/>
            <person name="Juarez S."/>
            <person name="Ciordia S."/>
            <person name="Albar J.P."/>
            <person name="Alcaide M."/>
            <person name="La Cono V."/>
            <person name="Yakimov M.M."/>
            <person name="Antunes A."/>
            <person name="Taborda M."/>
            <person name="Da Costa M.S."/>
            <person name="Amann R.I."/>
            <person name="Gloeckner F.O."/>
            <person name="Golyshina O.V."/>
            <person name="Golyshin P.N."/>
            <person name="Teeling H."/>
        </authorList>
    </citation>
    <scope>NUCLEOTIDE SEQUENCE [LARGE SCALE GENOMIC DNA]</scope>
    <source>
        <strain evidence="5">SARL4B</strain>
    </source>
</reference>
<proteinExistence type="predicted"/>
<dbReference type="EMBL" id="HF571520">
    <property type="protein sequence ID" value="CCQ34408.1"/>
    <property type="molecule type" value="Genomic_DNA"/>
</dbReference>
<feature type="compositionally biased region" description="Polar residues" evidence="1">
    <location>
        <begin position="542"/>
        <end position="558"/>
    </location>
</feature>
<gene>
    <name evidence="4" type="ORF">HTIA_2300</name>
</gene>
<dbReference type="Proteomes" id="UP000015381">
    <property type="component" value="Chromosome I"/>
</dbReference>
<dbReference type="GO" id="GO:0008233">
    <property type="term" value="F:peptidase activity"/>
    <property type="evidence" value="ECO:0007669"/>
    <property type="project" value="UniProtKB-KW"/>
</dbReference>
<dbReference type="KEGG" id="hti:HTIA_2300"/>
<dbReference type="HOGENOM" id="CLU_022005_0_0_2"/>
<accession>S6D1T8</accession>
<dbReference type="InterPro" id="IPR052901">
    <property type="entry name" value="Bact_TGase-like"/>
</dbReference>
<dbReference type="SUPFAM" id="SSF54001">
    <property type="entry name" value="Cysteine proteinases"/>
    <property type="match status" value="1"/>
</dbReference>
<feature type="transmembrane region" description="Helical" evidence="2">
    <location>
        <begin position="159"/>
        <end position="176"/>
    </location>
</feature>
<dbReference type="PANTHER" id="PTHR42736:SF1">
    <property type="entry name" value="PROTEIN-GLUTAMINE GAMMA-GLUTAMYLTRANSFERASE"/>
    <property type="match status" value="1"/>
</dbReference>